<proteinExistence type="predicted"/>
<dbReference type="EC" id="2.6.1.16" evidence="2"/>
<dbReference type="CDD" id="cd05009">
    <property type="entry name" value="SIS_GlmS_GlmD_2"/>
    <property type="match status" value="1"/>
</dbReference>
<dbReference type="SUPFAM" id="SSF53697">
    <property type="entry name" value="SIS domain"/>
    <property type="match status" value="1"/>
</dbReference>
<dbReference type="InterPro" id="IPR017932">
    <property type="entry name" value="GATase_2_dom"/>
</dbReference>
<accession>A0A077ZWR6</accession>
<dbReference type="InterPro" id="IPR046348">
    <property type="entry name" value="SIS_dom_sf"/>
</dbReference>
<dbReference type="PANTHER" id="PTHR10937:SF0">
    <property type="entry name" value="GLUTAMINE--FRUCTOSE-6-PHOSPHATE TRANSAMINASE (ISOMERIZING)"/>
    <property type="match status" value="1"/>
</dbReference>
<feature type="domain" description="Glutamine amidotransferase type-2" evidence="6">
    <location>
        <begin position="28"/>
        <end position="302"/>
    </location>
</feature>
<dbReference type="PANTHER" id="PTHR10937">
    <property type="entry name" value="GLUCOSAMINE--FRUCTOSE-6-PHOSPHATE AMINOTRANSFERASE, ISOMERIZING"/>
    <property type="match status" value="1"/>
</dbReference>
<dbReference type="Proteomes" id="UP000039865">
    <property type="component" value="Unassembled WGS sequence"/>
</dbReference>
<dbReference type="AlphaFoldDB" id="A0A077ZWR6"/>
<comment type="catalytic activity">
    <reaction evidence="1">
        <text>D-fructose 6-phosphate + L-glutamine = D-glucosamine 6-phosphate + L-glutamate</text>
        <dbReference type="Rhea" id="RHEA:13237"/>
        <dbReference type="ChEBI" id="CHEBI:29985"/>
        <dbReference type="ChEBI" id="CHEBI:58359"/>
        <dbReference type="ChEBI" id="CHEBI:58725"/>
        <dbReference type="ChEBI" id="CHEBI:61527"/>
        <dbReference type="EC" id="2.6.1.16"/>
    </reaction>
</comment>
<dbReference type="InterPro" id="IPR029055">
    <property type="entry name" value="Ntn_hydrolases_N"/>
</dbReference>
<evidence type="ECO:0000256" key="4">
    <source>
        <dbReference type="ARBA" id="ARBA00022679"/>
    </source>
</evidence>
<evidence type="ECO:0000313" key="9">
    <source>
        <dbReference type="Proteomes" id="UP000039865"/>
    </source>
</evidence>
<dbReference type="GO" id="GO:0097367">
    <property type="term" value="F:carbohydrate derivative binding"/>
    <property type="evidence" value="ECO:0007669"/>
    <property type="project" value="InterPro"/>
</dbReference>
<name>A0A077ZWR6_STYLE</name>
<dbReference type="InterPro" id="IPR035490">
    <property type="entry name" value="GlmS/FrlB_SIS"/>
</dbReference>
<evidence type="ECO:0000259" key="7">
    <source>
        <dbReference type="PROSITE" id="PS51464"/>
    </source>
</evidence>
<evidence type="ECO:0000256" key="3">
    <source>
        <dbReference type="ARBA" id="ARBA00022576"/>
    </source>
</evidence>
<dbReference type="Pfam" id="PF13522">
    <property type="entry name" value="GATase_6"/>
    <property type="match status" value="1"/>
</dbReference>
<keyword evidence="3 8" id="KW-0032">Aminotransferase</keyword>
<protein>
    <recommendedName>
        <fullName evidence="2">glutamine--fructose-6-phosphate transaminase (isomerizing)</fullName>
        <ecNumber evidence="2">2.6.1.16</ecNumber>
    </recommendedName>
</protein>
<keyword evidence="4 8" id="KW-0808">Transferase</keyword>
<feature type="domain" description="SIS" evidence="7">
    <location>
        <begin position="363"/>
        <end position="520"/>
    </location>
</feature>
<dbReference type="PROSITE" id="PS51464">
    <property type="entry name" value="SIS"/>
    <property type="match status" value="2"/>
</dbReference>
<dbReference type="EMBL" id="CCKQ01002623">
    <property type="protein sequence ID" value="CDW73732.1"/>
    <property type="molecule type" value="Genomic_DNA"/>
</dbReference>
<reference evidence="8 9" key="1">
    <citation type="submission" date="2014-06" db="EMBL/GenBank/DDBJ databases">
        <authorList>
            <person name="Swart Estienne"/>
        </authorList>
    </citation>
    <scope>NUCLEOTIDE SEQUENCE [LARGE SCALE GENOMIC DNA]</scope>
    <source>
        <strain evidence="8 9">130c</strain>
    </source>
</reference>
<dbReference type="GO" id="GO:0004360">
    <property type="term" value="F:glutamine-fructose-6-phosphate transaminase (isomerizing) activity"/>
    <property type="evidence" value="ECO:0007669"/>
    <property type="project" value="UniProtKB-EC"/>
</dbReference>
<feature type="domain" description="SIS" evidence="7">
    <location>
        <begin position="554"/>
        <end position="700"/>
    </location>
</feature>
<dbReference type="GO" id="GO:0006047">
    <property type="term" value="P:UDP-N-acetylglucosamine metabolic process"/>
    <property type="evidence" value="ECO:0007669"/>
    <property type="project" value="TreeGrafter"/>
</dbReference>
<dbReference type="OrthoDB" id="15235at2759"/>
<dbReference type="Gene3D" id="3.60.20.10">
    <property type="entry name" value="Glutamine Phosphoribosylpyrophosphate, subunit 1, domain 1"/>
    <property type="match status" value="1"/>
</dbReference>
<dbReference type="GO" id="GO:0006002">
    <property type="term" value="P:fructose 6-phosphate metabolic process"/>
    <property type="evidence" value="ECO:0007669"/>
    <property type="project" value="TreeGrafter"/>
</dbReference>
<gene>
    <name evidence="8" type="primary">Contig19520.g20691</name>
    <name evidence="8" type="ORF">STYLEM_2719</name>
</gene>
<dbReference type="GO" id="GO:0006487">
    <property type="term" value="P:protein N-linked glycosylation"/>
    <property type="evidence" value="ECO:0007669"/>
    <property type="project" value="TreeGrafter"/>
</dbReference>
<evidence type="ECO:0000259" key="6">
    <source>
        <dbReference type="PROSITE" id="PS51278"/>
    </source>
</evidence>
<evidence type="ECO:0000256" key="5">
    <source>
        <dbReference type="ARBA" id="ARBA00022962"/>
    </source>
</evidence>
<keyword evidence="5" id="KW-0315">Glutamine amidotransferase</keyword>
<dbReference type="SUPFAM" id="SSF56235">
    <property type="entry name" value="N-terminal nucleophile aminohydrolases (Ntn hydrolases)"/>
    <property type="match status" value="1"/>
</dbReference>
<dbReference type="InterPro" id="IPR001347">
    <property type="entry name" value="SIS_dom"/>
</dbReference>
<organism evidence="8 9">
    <name type="scientific">Stylonychia lemnae</name>
    <name type="common">Ciliate</name>
    <dbReference type="NCBI Taxonomy" id="5949"/>
    <lineage>
        <taxon>Eukaryota</taxon>
        <taxon>Sar</taxon>
        <taxon>Alveolata</taxon>
        <taxon>Ciliophora</taxon>
        <taxon>Intramacronucleata</taxon>
        <taxon>Spirotrichea</taxon>
        <taxon>Stichotrichia</taxon>
        <taxon>Sporadotrichida</taxon>
        <taxon>Oxytrichidae</taxon>
        <taxon>Stylonychinae</taxon>
        <taxon>Stylonychia</taxon>
    </lineage>
</organism>
<evidence type="ECO:0000313" key="8">
    <source>
        <dbReference type="EMBL" id="CDW73732.1"/>
    </source>
</evidence>
<keyword evidence="9" id="KW-1185">Reference proteome</keyword>
<sequence length="712" mass="80567">MLISKLAQRHVKSNPSSLSQSLAFIATCGFYNYMRKNIENKNECGGILAYVNKDEDNAQDFMMQNAHFLQKYPYHQCGIALRDQVSNKVEVRKFTSLGEEQWADQLEHVDHDQFMNKSRISVPQEEDCFFKMSESFTNQDEKIKSRLGVLHSRYASTKGAIKENMAHPHSDEKSRVIVFHNGFIANYEDLAKQLYKNQGIKSETDSQLIAKLIGVEMDQGLSVKDAVKSVIEKKLMGTWKLAVMSVEQPDHIYFVKNSGNFIIGQSPNSVVVSTQDVVFNEGTVKCETHKIPNNHLVDLKDDCTFTMEKLEKKISVERQPKSGFDHIFEEEIYESADAVNAAIDFGKKFISNHQVYLGGFEDQKEELKLIQNLIIAANGSSKLAADYGAHIMKTLQIFNTVRVFDGHDIKKGDLAKVQQGGYLTLSQSGESMHLISALQAARNQDLTCINVVNVEDSPITKVGENLSAQGFDNSQNKNIGLYMKAGYCYCDVKSFIPEIVCMALVALWFSDAKTKKQNKEQKKLRQHIIEDLEMLNLRLKHALTDPYKNQYKEVGAFLRDHENLFILAKGTGFMIATYIAEKFTQVTTMHAEAYPSGEFRHGPLSMIDEAERTPVIFIVLNDEHLTQVISNIGQVRERGATIVVISLLKDITKIMDVSRIQFLIQLQPTESMFSALQACTALQMICYYASRAKGLNPDQQVFDAIDFNHEFQ</sequence>
<evidence type="ECO:0000256" key="2">
    <source>
        <dbReference type="ARBA" id="ARBA00012916"/>
    </source>
</evidence>
<dbReference type="PROSITE" id="PS51278">
    <property type="entry name" value="GATASE_TYPE_2"/>
    <property type="match status" value="1"/>
</dbReference>
<dbReference type="Gene3D" id="3.40.50.10490">
    <property type="entry name" value="Glucose-6-phosphate isomerase like protein, domain 1"/>
    <property type="match status" value="2"/>
</dbReference>
<dbReference type="Pfam" id="PF01380">
    <property type="entry name" value="SIS"/>
    <property type="match status" value="1"/>
</dbReference>
<evidence type="ECO:0000256" key="1">
    <source>
        <dbReference type="ARBA" id="ARBA00001031"/>
    </source>
</evidence>
<dbReference type="InParanoid" id="A0A077ZWR6"/>